<proteinExistence type="predicted"/>
<feature type="signal peptide" evidence="2">
    <location>
        <begin position="1"/>
        <end position="15"/>
    </location>
</feature>
<organism evidence="4 5">
    <name type="scientific">Prymnesium parvum</name>
    <name type="common">Toxic golden alga</name>
    <dbReference type="NCBI Taxonomy" id="97485"/>
    <lineage>
        <taxon>Eukaryota</taxon>
        <taxon>Haptista</taxon>
        <taxon>Haptophyta</taxon>
        <taxon>Prymnesiophyceae</taxon>
        <taxon>Prymnesiales</taxon>
        <taxon>Prymnesiaceae</taxon>
        <taxon>Prymnesium</taxon>
    </lineage>
</organism>
<dbReference type="Proteomes" id="UP001515480">
    <property type="component" value="Unassembled WGS sequence"/>
</dbReference>
<evidence type="ECO:0000256" key="1">
    <source>
        <dbReference type="SAM" id="MobiDB-lite"/>
    </source>
</evidence>
<dbReference type="InterPro" id="IPR000387">
    <property type="entry name" value="Tyr_Pase_dom"/>
</dbReference>
<gene>
    <name evidence="4" type="ORF">AB1Y20_009876</name>
</gene>
<evidence type="ECO:0000313" key="4">
    <source>
        <dbReference type="EMBL" id="KAL1528533.1"/>
    </source>
</evidence>
<sequence>MLMLTTASCLGVSLPAPTTQWRVTAHTGRPVRPSTYMLLSGDGLPMGKGIPDGPQRFEVGEDYVDPLAKPRPKYDLCAASGRPEEVCFGAVAPGTSFDLDEWAAHMRGEGALQPIPRAVALLSDDEASLRSPDGTPSGYVAALLAAGFTKVDRIDLDAPGSRSCVLAALREAKAARERVCVHCADGTSKTGVVMADWLLSDYIGGDNIVEATDALRARKRLGGVERAVDPEVVASYIVTGRTGVVANDGSADDDEPPPSVSPGGVLLL</sequence>
<evidence type="ECO:0000256" key="2">
    <source>
        <dbReference type="SAM" id="SignalP"/>
    </source>
</evidence>
<dbReference type="EMBL" id="JBGBPQ010000002">
    <property type="protein sequence ID" value="KAL1528533.1"/>
    <property type="molecule type" value="Genomic_DNA"/>
</dbReference>
<evidence type="ECO:0000259" key="3">
    <source>
        <dbReference type="PROSITE" id="PS50056"/>
    </source>
</evidence>
<name>A0AB34K5I1_PRYPA</name>
<comment type="caution">
    <text evidence="4">The sequence shown here is derived from an EMBL/GenBank/DDBJ whole genome shotgun (WGS) entry which is preliminary data.</text>
</comment>
<evidence type="ECO:0000313" key="5">
    <source>
        <dbReference type="Proteomes" id="UP001515480"/>
    </source>
</evidence>
<dbReference type="SUPFAM" id="SSF52799">
    <property type="entry name" value="(Phosphotyrosine protein) phosphatases II"/>
    <property type="match status" value="1"/>
</dbReference>
<dbReference type="PROSITE" id="PS50056">
    <property type="entry name" value="TYR_PHOSPHATASE_2"/>
    <property type="match status" value="1"/>
</dbReference>
<keyword evidence="2" id="KW-0732">Signal</keyword>
<feature type="domain" description="Tyrosine specific protein phosphatases" evidence="3">
    <location>
        <begin position="163"/>
        <end position="219"/>
    </location>
</feature>
<protein>
    <recommendedName>
        <fullName evidence="3">Tyrosine specific protein phosphatases domain-containing protein</fullName>
    </recommendedName>
</protein>
<dbReference type="Gene3D" id="3.90.190.10">
    <property type="entry name" value="Protein tyrosine phosphatase superfamily"/>
    <property type="match status" value="1"/>
</dbReference>
<dbReference type="InterPro" id="IPR029021">
    <property type="entry name" value="Prot-tyrosine_phosphatase-like"/>
</dbReference>
<feature type="chain" id="PRO_5044212294" description="Tyrosine specific protein phosphatases domain-containing protein" evidence="2">
    <location>
        <begin position="16"/>
        <end position="268"/>
    </location>
</feature>
<reference evidence="4 5" key="1">
    <citation type="journal article" date="2024" name="Science">
        <title>Giant polyketide synthase enzymes in the biosynthesis of giant marine polyether toxins.</title>
        <authorList>
            <person name="Fallon T.R."/>
            <person name="Shende V.V."/>
            <person name="Wierzbicki I.H."/>
            <person name="Pendleton A.L."/>
            <person name="Watervoot N.F."/>
            <person name="Auber R.P."/>
            <person name="Gonzalez D.J."/>
            <person name="Wisecaver J.H."/>
            <person name="Moore B.S."/>
        </authorList>
    </citation>
    <scope>NUCLEOTIDE SEQUENCE [LARGE SCALE GENOMIC DNA]</scope>
    <source>
        <strain evidence="4 5">12B1</strain>
    </source>
</reference>
<keyword evidence="5" id="KW-1185">Reference proteome</keyword>
<feature type="region of interest" description="Disordered" evidence="1">
    <location>
        <begin position="246"/>
        <end position="268"/>
    </location>
</feature>
<accession>A0AB34K5I1</accession>
<dbReference type="AlphaFoldDB" id="A0AB34K5I1"/>